<gene>
    <name evidence="2" type="primary">Arhgap11a</name>
    <name evidence="2" type="ORF">PHEMEL_R07123</name>
</gene>
<protein>
    <submittedName>
        <fullName evidence="2">RHGBA protein</fullName>
    </submittedName>
</protein>
<accession>A0A7K7CR46</accession>
<sequence length="787" mass="86740">HSNENEKMSTSTEKKIRLQAAVVETLIDHAAEIGQVPEFILEKIPSMLGVDVFQSTPSLWGHEDSENESPSECKRRRHRSVGVLSSVTPVVLTPSTKRKLPTDCSQGLSSKKRRSFKHNFAFDLYKYNFVPVVQFEASPCVCLESSQTSLSPSTMGENHVSSTGNRRSKRLASKKLYRAESGKTGCFSPKISRKEMVRRSLRLKFGLAKSNREVNVVSGCAAGNRSENIGRRLASQQVKSNLYVNGFLGKRIGLEQACVSSSRNVSKSEENLLTPKCHNKVVHRMSWNSPALMDSQVISKNEQILPGHSEMGASSSEPVLIFGKPPVISDEFKSATESKQDNNLELVLCEDESNSTTETLLKVKQAFSASGSILQNLIGDKKSSLSVVGSEILNETPSPSGLSSAKELLVEEVSENLANVKSRELLHKFNPSSAADKQQLKKEEIDVLEKRNFKTSIEIELQVPKPDKVKELPMPQVLAKEDKFTVENSSTKDDLHKSDFSGRKEEIELIHSETAENGMVKCCNLEEGTAKPSLAGQLPTLQLPKSQNEMSNQYLKAENSGKVLTKTLTVSDHGKVSDHIQWFNQLSLHDPNSASKTNPPLKFQRTPVRQSVRRINSLLEANRQSVSSHTVKSSGVGSPLVKSLSYDSTLFPCTEKPSKNSMLLPRRSESTRDQVSVACKQLDLASKSCYRPLNPSDKPDVSVRTVGIHEQKATVHPSKSVLEDLTNHEIVKSSLKVNANISVPGTVQEKSVIARSASGKERVRYRGSPKNPISEVKLLPTAKPVDL</sequence>
<name>A0A7K7CR46_PHEME</name>
<evidence type="ECO:0000313" key="2">
    <source>
        <dbReference type="EMBL" id="NWY23374.1"/>
    </source>
</evidence>
<feature type="non-terminal residue" evidence="2">
    <location>
        <position position="1"/>
    </location>
</feature>
<proteinExistence type="predicted"/>
<evidence type="ECO:0000256" key="1">
    <source>
        <dbReference type="SAM" id="MobiDB-lite"/>
    </source>
</evidence>
<dbReference type="InterPro" id="IPR042869">
    <property type="entry name" value="ARHGAP11A/B"/>
</dbReference>
<keyword evidence="3" id="KW-1185">Reference proteome</keyword>
<dbReference type="GO" id="GO:0005096">
    <property type="term" value="F:GTPase activator activity"/>
    <property type="evidence" value="ECO:0007669"/>
    <property type="project" value="TreeGrafter"/>
</dbReference>
<feature type="region of interest" description="Disordered" evidence="1">
    <location>
        <begin position="752"/>
        <end position="787"/>
    </location>
</feature>
<feature type="region of interest" description="Disordered" evidence="1">
    <location>
        <begin position="152"/>
        <end position="171"/>
    </location>
</feature>
<dbReference type="AlphaFoldDB" id="A0A7K7CR46"/>
<comment type="caution">
    <text evidence="2">The sequence shown here is derived from an EMBL/GenBank/DDBJ whole genome shotgun (WGS) entry which is preliminary data.</text>
</comment>
<reference evidence="2 3" key="1">
    <citation type="submission" date="2019-09" db="EMBL/GenBank/DDBJ databases">
        <title>Bird 10,000 Genomes (B10K) Project - Family phase.</title>
        <authorList>
            <person name="Zhang G."/>
        </authorList>
    </citation>
    <scope>NUCLEOTIDE SEQUENCE [LARGE SCALE GENOMIC DNA]</scope>
    <source>
        <strain evidence="2">OUT-0018</strain>
        <tissue evidence="2">Muscle</tissue>
    </source>
</reference>
<dbReference type="Proteomes" id="UP000578259">
    <property type="component" value="Unassembled WGS sequence"/>
</dbReference>
<feature type="compositionally biased region" description="Polar residues" evidence="1">
    <location>
        <begin position="152"/>
        <end position="165"/>
    </location>
</feature>
<evidence type="ECO:0000313" key="3">
    <source>
        <dbReference type="Proteomes" id="UP000578259"/>
    </source>
</evidence>
<dbReference type="PANTHER" id="PTHR15670:SF4">
    <property type="entry name" value="RHO GTPASE-ACTIVATING PROTEIN 11A"/>
    <property type="match status" value="1"/>
</dbReference>
<organism evidence="2 3">
    <name type="scientific">Pheucticus melanocephalus</name>
    <name type="common">Black-headed grosbeak</name>
    <name type="synonym">Guiraca melanocephala</name>
    <dbReference type="NCBI Taxonomy" id="371919"/>
    <lineage>
        <taxon>Eukaryota</taxon>
        <taxon>Metazoa</taxon>
        <taxon>Chordata</taxon>
        <taxon>Craniata</taxon>
        <taxon>Vertebrata</taxon>
        <taxon>Euteleostomi</taxon>
        <taxon>Archelosauria</taxon>
        <taxon>Archosauria</taxon>
        <taxon>Dinosauria</taxon>
        <taxon>Saurischia</taxon>
        <taxon>Theropoda</taxon>
        <taxon>Coelurosauria</taxon>
        <taxon>Aves</taxon>
        <taxon>Neognathae</taxon>
        <taxon>Neoaves</taxon>
        <taxon>Telluraves</taxon>
        <taxon>Australaves</taxon>
        <taxon>Passeriformes</taxon>
        <taxon>Cardinalidae</taxon>
        <taxon>Pheucticus</taxon>
    </lineage>
</organism>
<feature type="region of interest" description="Disordered" evidence="1">
    <location>
        <begin position="59"/>
        <end position="79"/>
    </location>
</feature>
<dbReference type="EMBL" id="VZSJ01000283">
    <property type="protein sequence ID" value="NWY23374.1"/>
    <property type="molecule type" value="Genomic_DNA"/>
</dbReference>
<feature type="non-terminal residue" evidence="2">
    <location>
        <position position="787"/>
    </location>
</feature>
<dbReference type="PANTHER" id="PTHR15670">
    <property type="entry name" value="RHO GTPASE ACTIVATING PROTEIN 11A"/>
    <property type="match status" value="1"/>
</dbReference>